<feature type="transmembrane region" description="Helical" evidence="1">
    <location>
        <begin position="6"/>
        <end position="29"/>
    </location>
</feature>
<sequence>MTSFETVLIQFFGITFLVGICLGIAIFMYRKIFSKEDTI</sequence>
<dbReference type="EMBL" id="MF403008">
    <property type="protein sequence ID" value="AUZ95423.1"/>
    <property type="molecule type" value="Genomic_DNA"/>
</dbReference>
<evidence type="ECO:0000256" key="1">
    <source>
        <dbReference type="SAM" id="Phobius"/>
    </source>
</evidence>
<proteinExistence type="predicted"/>
<keyword evidence="1" id="KW-0472">Membrane</keyword>
<keyword evidence="3" id="KW-1185">Reference proteome</keyword>
<dbReference type="KEGG" id="vg:40088669"/>
<dbReference type="Proteomes" id="UP000223025">
    <property type="component" value="Segment"/>
</dbReference>
<protein>
    <submittedName>
        <fullName evidence="2">Uncharacterized protein</fullName>
    </submittedName>
</protein>
<evidence type="ECO:0000313" key="3">
    <source>
        <dbReference type="Proteomes" id="UP000223025"/>
    </source>
</evidence>
<keyword evidence="1" id="KW-1133">Transmembrane helix</keyword>
<reference evidence="2 3" key="1">
    <citation type="submission" date="2017-06" db="EMBL/GenBank/DDBJ databases">
        <authorList>
            <person name="Kim H.J."/>
            <person name="Triplett B.A."/>
        </authorList>
    </citation>
    <scope>NUCLEOTIDE SEQUENCE [LARGE SCALE GENOMIC DNA]</scope>
</reference>
<keyword evidence="1" id="KW-0812">Transmembrane</keyword>
<evidence type="ECO:0000313" key="2">
    <source>
        <dbReference type="EMBL" id="AUZ95423.1"/>
    </source>
</evidence>
<dbReference type="RefSeq" id="YP_009612331.1">
    <property type="nucleotide sequence ID" value="NC_042013.1"/>
</dbReference>
<name>A0A2L0V0W6_9CAUD</name>
<accession>A0A2L0V0W6</accession>
<organism evidence="2 3">
    <name type="scientific">Agrobacterium phage Atu_ph07</name>
    <dbReference type="NCBI Taxonomy" id="2024264"/>
    <lineage>
        <taxon>Viruses</taxon>
        <taxon>Duplodnaviria</taxon>
        <taxon>Heunggongvirae</taxon>
        <taxon>Uroviricota</taxon>
        <taxon>Caudoviricetes</taxon>
        <taxon>Polybotosvirus</taxon>
        <taxon>Polybotosvirus Atuph07</taxon>
    </lineage>
</organism>
<dbReference type="GeneID" id="40088669"/>